<name>A0A0F9FVA1_9ZZZZ</name>
<organism evidence="2">
    <name type="scientific">marine sediment metagenome</name>
    <dbReference type="NCBI Taxonomy" id="412755"/>
    <lineage>
        <taxon>unclassified sequences</taxon>
        <taxon>metagenomes</taxon>
        <taxon>ecological metagenomes</taxon>
    </lineage>
</organism>
<evidence type="ECO:0000256" key="1">
    <source>
        <dbReference type="SAM" id="Phobius"/>
    </source>
</evidence>
<gene>
    <name evidence="2" type="ORF">LCGC14_1906930</name>
</gene>
<reference evidence="2" key="1">
    <citation type="journal article" date="2015" name="Nature">
        <title>Complex archaea that bridge the gap between prokaryotes and eukaryotes.</title>
        <authorList>
            <person name="Spang A."/>
            <person name="Saw J.H."/>
            <person name="Jorgensen S.L."/>
            <person name="Zaremba-Niedzwiedzka K."/>
            <person name="Martijn J."/>
            <person name="Lind A.E."/>
            <person name="van Eijk R."/>
            <person name="Schleper C."/>
            <person name="Guy L."/>
            <person name="Ettema T.J."/>
        </authorList>
    </citation>
    <scope>NUCLEOTIDE SEQUENCE</scope>
</reference>
<keyword evidence="1" id="KW-0812">Transmembrane</keyword>
<feature type="transmembrane region" description="Helical" evidence="1">
    <location>
        <begin position="21"/>
        <end position="40"/>
    </location>
</feature>
<dbReference type="AlphaFoldDB" id="A0A0F9FVA1"/>
<proteinExistence type="predicted"/>
<protein>
    <submittedName>
        <fullName evidence="2">Uncharacterized protein</fullName>
    </submittedName>
</protein>
<keyword evidence="1" id="KW-1133">Transmembrane helix</keyword>
<comment type="caution">
    <text evidence="2">The sequence shown here is derived from an EMBL/GenBank/DDBJ whole genome shotgun (WGS) entry which is preliminary data.</text>
</comment>
<sequence>MSIFYVCSSELHYYGLSKMRAFKIGILTAAAITIGTLSYFSKSDDTLIAANDCQCSSGHLTINNAAQCMKVEQESSWMSWLTGDSRSAQFHYLDLLELLTSSDEPQKARSLSPRF</sequence>
<keyword evidence="1" id="KW-0472">Membrane</keyword>
<dbReference type="EMBL" id="LAZR01020070">
    <property type="protein sequence ID" value="KKL90213.1"/>
    <property type="molecule type" value="Genomic_DNA"/>
</dbReference>
<accession>A0A0F9FVA1</accession>
<evidence type="ECO:0000313" key="2">
    <source>
        <dbReference type="EMBL" id="KKL90213.1"/>
    </source>
</evidence>